<organism evidence="4 5">
    <name type="scientific">Ancylobacter radicis</name>
    <dbReference type="NCBI Taxonomy" id="2836179"/>
    <lineage>
        <taxon>Bacteria</taxon>
        <taxon>Pseudomonadati</taxon>
        <taxon>Pseudomonadota</taxon>
        <taxon>Alphaproteobacteria</taxon>
        <taxon>Hyphomicrobiales</taxon>
        <taxon>Xanthobacteraceae</taxon>
        <taxon>Ancylobacter</taxon>
    </lineage>
</organism>
<dbReference type="InterPro" id="IPR043128">
    <property type="entry name" value="Rev_trsase/Diguanyl_cyclase"/>
</dbReference>
<evidence type="ECO:0000313" key="4">
    <source>
        <dbReference type="EMBL" id="MBS9479058.1"/>
    </source>
</evidence>
<dbReference type="Gene3D" id="3.30.70.270">
    <property type="match status" value="1"/>
</dbReference>
<dbReference type="InterPro" id="IPR029016">
    <property type="entry name" value="GAF-like_dom_sf"/>
</dbReference>
<dbReference type="SUPFAM" id="SSF55781">
    <property type="entry name" value="GAF domain-like"/>
    <property type="match status" value="1"/>
</dbReference>
<dbReference type="PANTHER" id="PTHR45138:SF9">
    <property type="entry name" value="DIGUANYLATE CYCLASE DGCM-RELATED"/>
    <property type="match status" value="1"/>
</dbReference>
<dbReference type="InterPro" id="IPR003018">
    <property type="entry name" value="GAF"/>
</dbReference>
<dbReference type="Proteomes" id="UP001166585">
    <property type="component" value="Unassembled WGS sequence"/>
</dbReference>
<dbReference type="RefSeq" id="WP_213757025.1">
    <property type="nucleotide sequence ID" value="NZ_JAHCQH010000022.1"/>
</dbReference>
<evidence type="ECO:0000259" key="3">
    <source>
        <dbReference type="PROSITE" id="PS50887"/>
    </source>
</evidence>
<accession>A0ABS5RBL2</accession>
<dbReference type="InterPro" id="IPR000160">
    <property type="entry name" value="GGDEF_dom"/>
</dbReference>
<gene>
    <name evidence="4" type="ORF">KIP89_18275</name>
</gene>
<evidence type="ECO:0000256" key="2">
    <source>
        <dbReference type="ARBA" id="ARBA00034247"/>
    </source>
</evidence>
<dbReference type="EMBL" id="JAHCQH010000022">
    <property type="protein sequence ID" value="MBS9479058.1"/>
    <property type="molecule type" value="Genomic_DNA"/>
</dbReference>
<keyword evidence="5" id="KW-1185">Reference proteome</keyword>
<reference evidence="4" key="1">
    <citation type="submission" date="2021-05" db="EMBL/GenBank/DDBJ databases">
        <authorList>
            <person name="Sun Q."/>
            <person name="Inoue M."/>
        </authorList>
    </citation>
    <scope>NUCLEOTIDE SEQUENCE</scope>
    <source>
        <strain evidence="4">VKM B-3255</strain>
    </source>
</reference>
<evidence type="ECO:0000313" key="5">
    <source>
        <dbReference type="Proteomes" id="UP001166585"/>
    </source>
</evidence>
<proteinExistence type="predicted"/>
<dbReference type="NCBIfam" id="TIGR00254">
    <property type="entry name" value="GGDEF"/>
    <property type="match status" value="1"/>
</dbReference>
<protein>
    <recommendedName>
        <fullName evidence="1">diguanylate cyclase</fullName>
        <ecNumber evidence="1">2.7.7.65</ecNumber>
    </recommendedName>
</protein>
<evidence type="ECO:0000256" key="1">
    <source>
        <dbReference type="ARBA" id="ARBA00012528"/>
    </source>
</evidence>
<dbReference type="PROSITE" id="PS50887">
    <property type="entry name" value="GGDEF"/>
    <property type="match status" value="1"/>
</dbReference>
<dbReference type="SUPFAM" id="SSF55073">
    <property type="entry name" value="Nucleotide cyclase"/>
    <property type="match status" value="1"/>
</dbReference>
<dbReference type="EC" id="2.7.7.65" evidence="1"/>
<dbReference type="CDD" id="cd01949">
    <property type="entry name" value="GGDEF"/>
    <property type="match status" value="1"/>
</dbReference>
<dbReference type="Pfam" id="PF00990">
    <property type="entry name" value="GGDEF"/>
    <property type="match status" value="1"/>
</dbReference>
<dbReference type="InterPro" id="IPR029787">
    <property type="entry name" value="Nucleotide_cyclase"/>
</dbReference>
<dbReference type="SMART" id="SM00267">
    <property type="entry name" value="GGDEF"/>
    <property type="match status" value="1"/>
</dbReference>
<name>A0ABS5RBL2_9HYPH</name>
<dbReference type="InterPro" id="IPR050469">
    <property type="entry name" value="Diguanylate_Cyclase"/>
</dbReference>
<dbReference type="PANTHER" id="PTHR45138">
    <property type="entry name" value="REGULATORY COMPONENTS OF SENSORY TRANSDUCTION SYSTEM"/>
    <property type="match status" value="1"/>
</dbReference>
<comment type="catalytic activity">
    <reaction evidence="2">
        <text>2 GTP = 3',3'-c-di-GMP + 2 diphosphate</text>
        <dbReference type="Rhea" id="RHEA:24898"/>
        <dbReference type="ChEBI" id="CHEBI:33019"/>
        <dbReference type="ChEBI" id="CHEBI:37565"/>
        <dbReference type="ChEBI" id="CHEBI:58805"/>
        <dbReference type="EC" id="2.7.7.65"/>
    </reaction>
</comment>
<dbReference type="Gene3D" id="3.30.450.40">
    <property type="match status" value="1"/>
</dbReference>
<dbReference type="SMART" id="SM00065">
    <property type="entry name" value="GAF"/>
    <property type="match status" value="1"/>
</dbReference>
<comment type="caution">
    <text evidence="4">The sequence shown here is derived from an EMBL/GenBank/DDBJ whole genome shotgun (WGS) entry which is preliminary data.</text>
</comment>
<sequence length="341" mass="36794">MWRIPEHPANEAERLAVLNALAIMDSPRDERFDRIAWLAQCLYGADVAFLSFIDGDFQWMKSVTADEIAPSIERNRSVCQHIIASGEPLMSPDLKNDPRFDGHPVVPHLPFRFYAGVPLLVSPGLAVGSLCVLRREPAADTPPFDSAPLEALAAVAVDALDLWRRNEDLAHETRIDALTGLTNRRGFDEALARIASRCARTNESLALLMIDVDHFKAINDELGHVAGDEVLRRLGHALGAARVRLEDVTARYGGEEFAVILPGSDSKGALRVGERIREAIAGACIERPGGTLTVSIGMAVQDGGHCDARGLVAAADAALYQAKREGRDRIVGAEARTGAAG</sequence>
<feature type="domain" description="GGDEF" evidence="3">
    <location>
        <begin position="203"/>
        <end position="335"/>
    </location>
</feature>
<dbReference type="Pfam" id="PF01590">
    <property type="entry name" value="GAF"/>
    <property type="match status" value="1"/>
</dbReference>